<keyword evidence="3 8" id="KW-0641">Proline biosynthesis</keyword>
<evidence type="ECO:0000259" key="9">
    <source>
        <dbReference type="Pfam" id="PF00696"/>
    </source>
</evidence>
<dbReference type="EMBL" id="CP060696">
    <property type="protein sequence ID" value="QNO18047.1"/>
    <property type="molecule type" value="Genomic_DNA"/>
</dbReference>
<evidence type="ECO:0000256" key="5">
    <source>
        <dbReference type="ARBA" id="ARBA00022741"/>
    </source>
</evidence>
<dbReference type="GO" id="GO:0004349">
    <property type="term" value="F:glutamate 5-kinase activity"/>
    <property type="evidence" value="ECO:0007669"/>
    <property type="project" value="UniProtKB-UniRule"/>
</dbReference>
<dbReference type="GO" id="GO:0055129">
    <property type="term" value="P:L-proline biosynthetic process"/>
    <property type="evidence" value="ECO:0007669"/>
    <property type="project" value="UniProtKB-UniRule"/>
</dbReference>
<dbReference type="HAMAP" id="MF_00456">
    <property type="entry name" value="ProB"/>
    <property type="match status" value="1"/>
</dbReference>
<keyword evidence="7 8" id="KW-0067">ATP-binding</keyword>
<evidence type="ECO:0000256" key="2">
    <source>
        <dbReference type="ARBA" id="ARBA00022605"/>
    </source>
</evidence>
<name>A0A7G9WH85_9FIRM</name>
<feature type="binding site" evidence="8">
    <location>
        <position position="140"/>
    </location>
    <ligand>
        <name>substrate</name>
    </ligand>
</feature>
<dbReference type="CDD" id="cd04242">
    <property type="entry name" value="AAK_G5K_ProB"/>
    <property type="match status" value="1"/>
</dbReference>
<dbReference type="InterPro" id="IPR036393">
    <property type="entry name" value="AceGlu_kinase-like_sf"/>
</dbReference>
<dbReference type="PIRSF" id="PIRSF000729">
    <property type="entry name" value="GK"/>
    <property type="match status" value="1"/>
</dbReference>
<dbReference type="EC" id="2.7.2.11" evidence="8"/>
<evidence type="ECO:0000256" key="6">
    <source>
        <dbReference type="ARBA" id="ARBA00022777"/>
    </source>
</evidence>
<organism evidence="10 11">
    <name type="scientific">Caproicibacterium amylolyticum</name>
    <dbReference type="NCBI Taxonomy" id="2766537"/>
    <lineage>
        <taxon>Bacteria</taxon>
        <taxon>Bacillati</taxon>
        <taxon>Bacillota</taxon>
        <taxon>Clostridia</taxon>
        <taxon>Eubacteriales</taxon>
        <taxon>Oscillospiraceae</taxon>
        <taxon>Caproicibacterium</taxon>
    </lineage>
</organism>
<dbReference type="PANTHER" id="PTHR43654">
    <property type="entry name" value="GLUTAMATE 5-KINASE"/>
    <property type="match status" value="1"/>
</dbReference>
<protein>
    <recommendedName>
        <fullName evidence="8">Glutamate 5-kinase</fullName>
        <ecNumber evidence="8">2.7.2.11</ecNumber>
    </recommendedName>
    <alternativeName>
        <fullName evidence="8">Gamma-glutamyl kinase</fullName>
        <shortName evidence="8">GK</shortName>
    </alternativeName>
</protein>
<sequence length="268" mass="28778">MSHITQAKRVVVKVGTSTLTYETGRLNLRRVEELCKVLCGLQNEGREVVLVTSGAVGVGMGKLGLHKHPEEIEQRQAIAAVGQCELMFMYDKFFGEYNHTVAQVLLTKDVVQDTVTKRNVENTFQTLLQRGIIPVVNENDSVATDELAGKNFGDNDTLSATVATLTEADLLVILTDIDGLYSSDPRKDPKAQRIPYVYGITDEIRALAGGAGSDRGTGGMATKVTAACIANDAGIPCVVMSGANPRDLYDLFDGVVLGTTFLPLGAEN</sequence>
<dbReference type="PRINTS" id="PR00474">
    <property type="entry name" value="GLU5KINASE"/>
</dbReference>
<reference evidence="10 11" key="1">
    <citation type="submission" date="2020-08" db="EMBL/GenBank/DDBJ databases">
        <authorList>
            <person name="Ren C."/>
            <person name="Gu Y."/>
            <person name="Xu Y."/>
        </authorList>
    </citation>
    <scope>NUCLEOTIDE SEQUENCE [LARGE SCALE GENOMIC DNA]</scope>
    <source>
        <strain evidence="10 11">LBM18003</strain>
    </source>
</reference>
<keyword evidence="11" id="KW-1185">Reference proteome</keyword>
<dbReference type="NCBIfam" id="TIGR01027">
    <property type="entry name" value="proB"/>
    <property type="match status" value="1"/>
</dbReference>
<keyword evidence="6 8" id="KW-0418">Kinase</keyword>
<evidence type="ECO:0000313" key="11">
    <source>
        <dbReference type="Proteomes" id="UP000516046"/>
    </source>
</evidence>
<evidence type="ECO:0000256" key="3">
    <source>
        <dbReference type="ARBA" id="ARBA00022650"/>
    </source>
</evidence>
<feature type="binding site" evidence="8">
    <location>
        <begin position="175"/>
        <end position="176"/>
    </location>
    <ligand>
        <name>ATP</name>
        <dbReference type="ChEBI" id="CHEBI:30616"/>
    </ligand>
</feature>
<dbReference type="KEGG" id="caml:H6X83_14220"/>
<feature type="binding site" evidence="8">
    <location>
        <begin position="217"/>
        <end position="223"/>
    </location>
    <ligand>
        <name>ATP</name>
        <dbReference type="ChEBI" id="CHEBI:30616"/>
    </ligand>
</feature>
<dbReference type="PANTHER" id="PTHR43654:SF1">
    <property type="entry name" value="ISOPENTENYL PHOSPHATE KINASE"/>
    <property type="match status" value="1"/>
</dbReference>
<dbReference type="GO" id="GO:0005829">
    <property type="term" value="C:cytosol"/>
    <property type="evidence" value="ECO:0007669"/>
    <property type="project" value="TreeGrafter"/>
</dbReference>
<proteinExistence type="inferred from homology"/>
<dbReference type="SUPFAM" id="SSF53633">
    <property type="entry name" value="Carbamate kinase-like"/>
    <property type="match status" value="1"/>
</dbReference>
<dbReference type="InterPro" id="IPR001048">
    <property type="entry name" value="Asp/Glu/Uridylate_kinase"/>
</dbReference>
<dbReference type="InterPro" id="IPR019797">
    <property type="entry name" value="Glutamate_5-kinase_CS"/>
</dbReference>
<dbReference type="FunFam" id="3.40.1160.10:FF:000018">
    <property type="entry name" value="Glutamate 5-kinase"/>
    <property type="match status" value="1"/>
</dbReference>
<keyword evidence="2 8" id="KW-0028">Amino-acid biosynthesis</keyword>
<comment type="similarity">
    <text evidence="8">Belongs to the glutamate 5-kinase family.</text>
</comment>
<dbReference type="PROSITE" id="PS00902">
    <property type="entry name" value="GLUTAMATE_5_KINASE"/>
    <property type="match status" value="1"/>
</dbReference>
<keyword evidence="5 8" id="KW-0547">Nucleotide-binding</keyword>
<comment type="pathway">
    <text evidence="8">Amino-acid biosynthesis; L-proline biosynthesis; L-glutamate 5-semialdehyde from L-glutamate: step 1/2.</text>
</comment>
<feature type="binding site" evidence="8">
    <location>
        <position position="155"/>
    </location>
    <ligand>
        <name>substrate</name>
    </ligand>
</feature>
<comment type="function">
    <text evidence="8">Catalyzes the transfer of a phosphate group to glutamate to form L-glutamate 5-phosphate.</text>
</comment>
<dbReference type="InterPro" id="IPR001057">
    <property type="entry name" value="Glu/AcGlu_kinase"/>
</dbReference>
<evidence type="ECO:0000256" key="4">
    <source>
        <dbReference type="ARBA" id="ARBA00022679"/>
    </source>
</evidence>
<comment type="catalytic activity">
    <reaction evidence="8">
        <text>L-glutamate + ATP = L-glutamyl 5-phosphate + ADP</text>
        <dbReference type="Rhea" id="RHEA:14877"/>
        <dbReference type="ChEBI" id="CHEBI:29985"/>
        <dbReference type="ChEBI" id="CHEBI:30616"/>
        <dbReference type="ChEBI" id="CHEBI:58274"/>
        <dbReference type="ChEBI" id="CHEBI:456216"/>
        <dbReference type="EC" id="2.7.2.11"/>
    </reaction>
</comment>
<dbReference type="Proteomes" id="UP000516046">
    <property type="component" value="Chromosome"/>
</dbReference>
<keyword evidence="1 8" id="KW-0963">Cytoplasm</keyword>
<dbReference type="GO" id="GO:0005524">
    <property type="term" value="F:ATP binding"/>
    <property type="evidence" value="ECO:0007669"/>
    <property type="project" value="UniProtKB-KW"/>
</dbReference>
<feature type="binding site" evidence="8">
    <location>
        <position position="13"/>
    </location>
    <ligand>
        <name>ATP</name>
        <dbReference type="ChEBI" id="CHEBI:30616"/>
    </ligand>
</feature>
<feature type="binding site" evidence="8">
    <location>
        <position position="53"/>
    </location>
    <ligand>
        <name>substrate</name>
    </ligand>
</feature>
<dbReference type="AlphaFoldDB" id="A0A7G9WH85"/>
<gene>
    <name evidence="8 10" type="primary">proB</name>
    <name evidence="10" type="ORF">H6X83_14220</name>
</gene>
<dbReference type="Gene3D" id="3.40.1160.10">
    <property type="entry name" value="Acetylglutamate kinase-like"/>
    <property type="match status" value="1"/>
</dbReference>
<comment type="subcellular location">
    <subcellularLocation>
        <location evidence="8">Cytoplasm</location>
    </subcellularLocation>
</comment>
<dbReference type="Pfam" id="PF00696">
    <property type="entry name" value="AA_kinase"/>
    <property type="match status" value="1"/>
</dbReference>
<dbReference type="InterPro" id="IPR011529">
    <property type="entry name" value="Glu_5kinase"/>
</dbReference>
<keyword evidence="4 8" id="KW-0808">Transferase</keyword>
<evidence type="ECO:0000256" key="1">
    <source>
        <dbReference type="ARBA" id="ARBA00022490"/>
    </source>
</evidence>
<evidence type="ECO:0000256" key="8">
    <source>
        <dbReference type="HAMAP-Rule" id="MF_00456"/>
    </source>
</evidence>
<feature type="domain" description="Aspartate/glutamate/uridylate kinase" evidence="9">
    <location>
        <begin position="8"/>
        <end position="241"/>
    </location>
</feature>
<dbReference type="RefSeq" id="WP_212507112.1">
    <property type="nucleotide sequence ID" value="NZ_CP060696.1"/>
</dbReference>
<dbReference type="UniPathway" id="UPA00098">
    <property type="reaction ID" value="UER00359"/>
</dbReference>
<accession>A0A7G9WH85</accession>
<dbReference type="InterPro" id="IPR041739">
    <property type="entry name" value="G5K_ProB"/>
</dbReference>
<evidence type="ECO:0000256" key="7">
    <source>
        <dbReference type="ARBA" id="ARBA00022840"/>
    </source>
</evidence>
<evidence type="ECO:0000313" key="10">
    <source>
        <dbReference type="EMBL" id="QNO18047.1"/>
    </source>
</evidence>
<dbReference type="InterPro" id="IPR005715">
    <property type="entry name" value="Glu_5kinase/COase_Synthase"/>
</dbReference>